<feature type="transmembrane region" description="Helical" evidence="7">
    <location>
        <begin position="142"/>
        <end position="159"/>
    </location>
</feature>
<gene>
    <name evidence="8" type="ORF">CWR48_05315</name>
</gene>
<dbReference type="GO" id="GO:0005886">
    <property type="term" value="C:plasma membrane"/>
    <property type="evidence" value="ECO:0007669"/>
    <property type="project" value="UniProtKB-SubCell"/>
</dbReference>
<comment type="subcellular location">
    <subcellularLocation>
        <location evidence="1">Cell membrane</location>
        <topology evidence="1">Multi-pass membrane protein</topology>
    </subcellularLocation>
</comment>
<dbReference type="Gene3D" id="1.10.3860.10">
    <property type="entry name" value="Sodium:dicarboxylate symporter"/>
    <property type="match status" value="1"/>
</dbReference>
<dbReference type="GO" id="GO:0006835">
    <property type="term" value="P:dicarboxylic acid transport"/>
    <property type="evidence" value="ECO:0007669"/>
    <property type="project" value="TreeGrafter"/>
</dbReference>
<evidence type="ECO:0000256" key="7">
    <source>
        <dbReference type="SAM" id="Phobius"/>
    </source>
</evidence>
<feature type="transmembrane region" description="Helical" evidence="7">
    <location>
        <begin position="313"/>
        <end position="333"/>
    </location>
</feature>
<sequence length="412" mass="44109">MFNLSLGTKVLIGFAAGILIALIFKEKAVVIKPLGDLFLNLILMIVVPLVFFSIISGITSMDNFSRLKSIGGKVILFYITTTVIAGTIGLFVANIIRPGNGVTLSQLNMTEEVVKPEQQSIVDTILSMFPRNIFQAFVEGNLMQIIVFSIFMGIAIVLLGEKANTLKQVINNGAEVMSKVTEIVMKFSPIGVAALIATTFAQYGSMILGSITTLIIADYVGLVIICFGVYAFMIKFIAKTSIKDFYKAALKIWPLTLSTTSSSGTLPYTMSVVEKDLGVPNSIAKFSLPIGATINMDGAANFYPMAVLFVSQLYGFNLTLSEQITVVLLATLLSIGSPGIPGGGIVMVTILLTTMGLPIEIMGIIAGIYRIIDMGHTTLNVTGDMVCTLAVSKIEERKALKSNIPNNQTSAG</sequence>
<comment type="caution">
    <text evidence="8">The sequence shown here is derived from an EMBL/GenBank/DDBJ whole genome shotgun (WGS) entry which is preliminary data.</text>
</comment>
<organism evidence="8 9">
    <name type="scientific">Oceanobacillus arenosus</name>
    <dbReference type="NCBI Taxonomy" id="1229153"/>
    <lineage>
        <taxon>Bacteria</taxon>
        <taxon>Bacillati</taxon>
        <taxon>Bacillota</taxon>
        <taxon>Bacilli</taxon>
        <taxon>Bacillales</taxon>
        <taxon>Bacillaceae</taxon>
        <taxon>Oceanobacillus</taxon>
    </lineage>
</organism>
<dbReference type="Proteomes" id="UP000257143">
    <property type="component" value="Unassembled WGS sequence"/>
</dbReference>
<feature type="transmembrane region" description="Helical" evidence="7">
    <location>
        <begin position="207"/>
        <end position="233"/>
    </location>
</feature>
<keyword evidence="4 7" id="KW-0812">Transmembrane</keyword>
<keyword evidence="3" id="KW-1003">Cell membrane</keyword>
<evidence type="ECO:0000256" key="4">
    <source>
        <dbReference type="ARBA" id="ARBA00022692"/>
    </source>
</evidence>
<evidence type="ECO:0000256" key="2">
    <source>
        <dbReference type="ARBA" id="ARBA00022448"/>
    </source>
</evidence>
<dbReference type="AlphaFoldDB" id="A0A3D8PYK9"/>
<feature type="transmembrane region" description="Helical" evidence="7">
    <location>
        <begin position="37"/>
        <end position="55"/>
    </location>
</feature>
<dbReference type="SUPFAM" id="SSF118215">
    <property type="entry name" value="Proton glutamate symport protein"/>
    <property type="match status" value="1"/>
</dbReference>
<feature type="transmembrane region" description="Helical" evidence="7">
    <location>
        <begin position="180"/>
        <end position="201"/>
    </location>
</feature>
<accession>A0A3D8PYK9</accession>
<evidence type="ECO:0000256" key="3">
    <source>
        <dbReference type="ARBA" id="ARBA00022475"/>
    </source>
</evidence>
<evidence type="ECO:0000313" key="9">
    <source>
        <dbReference type="Proteomes" id="UP000257143"/>
    </source>
</evidence>
<evidence type="ECO:0000256" key="6">
    <source>
        <dbReference type="ARBA" id="ARBA00023136"/>
    </source>
</evidence>
<feature type="transmembrane region" description="Helical" evidence="7">
    <location>
        <begin position="345"/>
        <end position="369"/>
    </location>
</feature>
<keyword evidence="6 7" id="KW-0472">Membrane</keyword>
<dbReference type="OrthoDB" id="9768885at2"/>
<dbReference type="InterPro" id="IPR001991">
    <property type="entry name" value="Na-dicarboxylate_symporter"/>
</dbReference>
<keyword evidence="5 7" id="KW-1133">Transmembrane helix</keyword>
<dbReference type="PANTHER" id="PTHR42865">
    <property type="entry name" value="PROTON/GLUTAMATE-ASPARTATE SYMPORTER"/>
    <property type="match status" value="1"/>
</dbReference>
<dbReference type="Pfam" id="PF00375">
    <property type="entry name" value="SDF"/>
    <property type="match status" value="1"/>
</dbReference>
<evidence type="ECO:0000313" key="8">
    <source>
        <dbReference type="EMBL" id="RDW20368.1"/>
    </source>
</evidence>
<keyword evidence="2" id="KW-0813">Transport</keyword>
<dbReference type="PRINTS" id="PR00173">
    <property type="entry name" value="EDTRNSPORT"/>
</dbReference>
<feature type="transmembrane region" description="Helical" evidence="7">
    <location>
        <begin position="7"/>
        <end position="25"/>
    </location>
</feature>
<dbReference type="PANTHER" id="PTHR42865:SF7">
    <property type="entry name" value="PROTON_GLUTAMATE-ASPARTATE SYMPORTER"/>
    <property type="match status" value="1"/>
</dbReference>
<dbReference type="InterPro" id="IPR036458">
    <property type="entry name" value="Na:dicarbo_symporter_sf"/>
</dbReference>
<dbReference type="GO" id="GO:0015293">
    <property type="term" value="F:symporter activity"/>
    <property type="evidence" value="ECO:0007669"/>
    <property type="project" value="UniProtKB-KW"/>
</dbReference>
<reference evidence="9" key="1">
    <citation type="submission" date="2017-11" db="EMBL/GenBank/DDBJ databases">
        <authorList>
            <person name="Zhu W."/>
        </authorList>
    </citation>
    <scope>NUCLEOTIDE SEQUENCE [LARGE SCALE GENOMIC DNA]</scope>
    <source>
        <strain evidence="9">CAU 1183</strain>
    </source>
</reference>
<protein>
    <submittedName>
        <fullName evidence="8">Dicarboxylate/amino acid:cation symporter</fullName>
    </submittedName>
</protein>
<evidence type="ECO:0000256" key="5">
    <source>
        <dbReference type="ARBA" id="ARBA00022989"/>
    </source>
</evidence>
<evidence type="ECO:0000256" key="1">
    <source>
        <dbReference type="ARBA" id="ARBA00004651"/>
    </source>
</evidence>
<name>A0A3D8PYK9_9BACI</name>
<proteinExistence type="predicted"/>
<dbReference type="EMBL" id="PIOC01000010">
    <property type="protein sequence ID" value="RDW20368.1"/>
    <property type="molecule type" value="Genomic_DNA"/>
</dbReference>
<keyword evidence="9" id="KW-1185">Reference proteome</keyword>
<feature type="transmembrane region" description="Helical" evidence="7">
    <location>
        <begin position="75"/>
        <end position="96"/>
    </location>
</feature>